<dbReference type="SUPFAM" id="SSF47807">
    <property type="entry name" value="5' to 3' exonuclease, C-terminal subdomain"/>
    <property type="match status" value="1"/>
</dbReference>
<evidence type="ECO:0000256" key="2">
    <source>
        <dbReference type="ARBA" id="ARBA00012417"/>
    </source>
</evidence>
<dbReference type="InterPro" id="IPR012337">
    <property type="entry name" value="RNaseH-like_sf"/>
</dbReference>
<comment type="catalytic activity">
    <reaction evidence="14 16">
        <text>DNA(n) + a 2'-deoxyribonucleoside 5'-triphosphate = DNA(n+1) + diphosphate</text>
        <dbReference type="Rhea" id="RHEA:22508"/>
        <dbReference type="Rhea" id="RHEA-COMP:17339"/>
        <dbReference type="Rhea" id="RHEA-COMP:17340"/>
        <dbReference type="ChEBI" id="CHEBI:33019"/>
        <dbReference type="ChEBI" id="CHEBI:61560"/>
        <dbReference type="ChEBI" id="CHEBI:173112"/>
        <dbReference type="EC" id="2.7.7.7"/>
    </reaction>
</comment>
<dbReference type="CDD" id="cd09859">
    <property type="entry name" value="PIN_53EXO"/>
    <property type="match status" value="1"/>
</dbReference>
<dbReference type="Proteomes" id="UP000784128">
    <property type="component" value="Unassembled WGS sequence"/>
</dbReference>
<name>A0ABS5UBX0_9BACT</name>
<dbReference type="InterPro" id="IPR043502">
    <property type="entry name" value="DNA/RNA_pol_sf"/>
</dbReference>
<evidence type="ECO:0000259" key="18">
    <source>
        <dbReference type="SMART" id="SM00475"/>
    </source>
</evidence>
<dbReference type="InterPro" id="IPR019760">
    <property type="entry name" value="DNA-dir_DNA_pol_A_CS"/>
</dbReference>
<dbReference type="Gene3D" id="1.10.150.20">
    <property type="entry name" value="5' to 3' exonuclease, C-terminal subdomain"/>
    <property type="match status" value="2"/>
</dbReference>
<keyword evidence="11 16" id="KW-0239">DNA-directed DNA polymerase</keyword>
<dbReference type="InterPro" id="IPR002562">
    <property type="entry name" value="3'-5'_exonuclease_dom"/>
</dbReference>
<dbReference type="InterPro" id="IPR020045">
    <property type="entry name" value="DNA_polI_H3TH"/>
</dbReference>
<dbReference type="NCBIfam" id="TIGR00593">
    <property type="entry name" value="pola"/>
    <property type="match status" value="1"/>
</dbReference>
<dbReference type="Pfam" id="PF01367">
    <property type="entry name" value="5_3_exonuc"/>
    <property type="match status" value="1"/>
</dbReference>
<keyword evidence="9 16" id="KW-0378">Hydrolase</keyword>
<comment type="similarity">
    <text evidence="1 16">Belongs to the DNA polymerase type-A family.</text>
</comment>
<evidence type="ECO:0000256" key="3">
    <source>
        <dbReference type="ARBA" id="ARBA00020311"/>
    </source>
</evidence>
<proteinExistence type="inferred from homology"/>
<dbReference type="Gene3D" id="3.30.420.10">
    <property type="entry name" value="Ribonuclease H-like superfamily/Ribonuclease H"/>
    <property type="match status" value="1"/>
</dbReference>
<dbReference type="InterPro" id="IPR002298">
    <property type="entry name" value="DNA_polymerase_A"/>
</dbReference>
<dbReference type="PRINTS" id="PR00868">
    <property type="entry name" value="DNAPOLI"/>
</dbReference>
<evidence type="ECO:0000256" key="4">
    <source>
        <dbReference type="ARBA" id="ARBA00022679"/>
    </source>
</evidence>
<evidence type="ECO:0000313" key="21">
    <source>
        <dbReference type="Proteomes" id="UP000784128"/>
    </source>
</evidence>
<keyword evidence="12 16" id="KW-0238">DNA-binding</keyword>
<comment type="function">
    <text evidence="16">In addition to polymerase activity, this DNA polymerase exhibits 3'-5' and 5'-3' exonuclease activity.</text>
</comment>
<evidence type="ECO:0000256" key="9">
    <source>
        <dbReference type="ARBA" id="ARBA00022801"/>
    </source>
</evidence>
<dbReference type="InterPro" id="IPR036397">
    <property type="entry name" value="RNaseH_sf"/>
</dbReference>
<accession>A0ABS5UBX0</accession>
<dbReference type="SUPFAM" id="SSF53098">
    <property type="entry name" value="Ribonuclease H-like"/>
    <property type="match status" value="1"/>
</dbReference>
<dbReference type="Pfam" id="PF00476">
    <property type="entry name" value="DNA_pol_A"/>
    <property type="match status" value="1"/>
</dbReference>
<keyword evidence="21" id="KW-1185">Reference proteome</keyword>
<dbReference type="CDD" id="cd06139">
    <property type="entry name" value="DNA_polA_I_Ecoli_like_exo"/>
    <property type="match status" value="1"/>
</dbReference>
<evidence type="ECO:0000259" key="19">
    <source>
        <dbReference type="SMART" id="SM00482"/>
    </source>
</evidence>
<dbReference type="Pfam" id="PF01612">
    <property type="entry name" value="DNA_pol_A_exo1"/>
    <property type="match status" value="2"/>
</dbReference>
<evidence type="ECO:0000259" key="17">
    <source>
        <dbReference type="SMART" id="SM00474"/>
    </source>
</evidence>
<feature type="domain" description="5'-3' exonuclease" evidence="18">
    <location>
        <begin position="2"/>
        <end position="258"/>
    </location>
</feature>
<dbReference type="PROSITE" id="PS00447">
    <property type="entry name" value="DNA_POLYMERASE_A"/>
    <property type="match status" value="1"/>
</dbReference>
<dbReference type="InterPro" id="IPR002421">
    <property type="entry name" value="5-3_exonuclease"/>
</dbReference>
<evidence type="ECO:0000256" key="13">
    <source>
        <dbReference type="ARBA" id="ARBA00023204"/>
    </source>
</evidence>
<dbReference type="SUPFAM" id="SSF88723">
    <property type="entry name" value="PIN domain-like"/>
    <property type="match status" value="1"/>
</dbReference>
<dbReference type="InterPro" id="IPR008918">
    <property type="entry name" value="HhH2"/>
</dbReference>
<dbReference type="CDD" id="cd08637">
    <property type="entry name" value="DNA_pol_A_pol_I_C"/>
    <property type="match status" value="1"/>
</dbReference>
<dbReference type="SMART" id="SM00475">
    <property type="entry name" value="53EXOc"/>
    <property type="match status" value="1"/>
</dbReference>
<keyword evidence="4 16" id="KW-0808">Transferase</keyword>
<evidence type="ECO:0000256" key="16">
    <source>
        <dbReference type="RuleBase" id="RU004460"/>
    </source>
</evidence>
<dbReference type="InterPro" id="IPR029060">
    <property type="entry name" value="PIN-like_dom_sf"/>
</dbReference>
<evidence type="ECO:0000256" key="6">
    <source>
        <dbReference type="ARBA" id="ARBA00022705"/>
    </source>
</evidence>
<dbReference type="CDD" id="cd09898">
    <property type="entry name" value="H3TH_53EXO"/>
    <property type="match status" value="1"/>
</dbReference>
<dbReference type="InterPro" id="IPR036279">
    <property type="entry name" value="5-3_exonuclease_C_sf"/>
</dbReference>
<dbReference type="SUPFAM" id="SSF56672">
    <property type="entry name" value="DNA/RNA polymerases"/>
    <property type="match status" value="1"/>
</dbReference>
<dbReference type="EC" id="2.7.7.7" evidence="2 15"/>
<feature type="domain" description="DNA-directed DNA polymerase family A palm" evidence="19">
    <location>
        <begin position="685"/>
        <end position="891"/>
    </location>
</feature>
<evidence type="ECO:0000313" key="20">
    <source>
        <dbReference type="EMBL" id="MBT1073150.1"/>
    </source>
</evidence>
<evidence type="ECO:0000256" key="15">
    <source>
        <dbReference type="NCBIfam" id="TIGR00593"/>
    </source>
</evidence>
<dbReference type="SMART" id="SM00474">
    <property type="entry name" value="35EXOc"/>
    <property type="match status" value="1"/>
</dbReference>
<keyword evidence="8 16" id="KW-0227">DNA damage</keyword>
<organism evidence="20 21">
    <name type="scientific">Pelotalea chapellei</name>
    <dbReference type="NCBI Taxonomy" id="44671"/>
    <lineage>
        <taxon>Bacteria</taxon>
        <taxon>Pseudomonadati</taxon>
        <taxon>Thermodesulfobacteriota</taxon>
        <taxon>Desulfuromonadia</taxon>
        <taxon>Geobacterales</taxon>
        <taxon>Geobacteraceae</taxon>
        <taxon>Pelotalea</taxon>
    </lineage>
</organism>
<evidence type="ECO:0000256" key="11">
    <source>
        <dbReference type="ARBA" id="ARBA00022932"/>
    </source>
</evidence>
<keyword evidence="13 16" id="KW-0234">DNA repair</keyword>
<evidence type="ECO:0000256" key="14">
    <source>
        <dbReference type="ARBA" id="ARBA00049244"/>
    </source>
</evidence>
<dbReference type="PANTHER" id="PTHR10133:SF27">
    <property type="entry name" value="DNA POLYMERASE NU"/>
    <property type="match status" value="1"/>
</dbReference>
<evidence type="ECO:0000256" key="10">
    <source>
        <dbReference type="ARBA" id="ARBA00022839"/>
    </source>
</evidence>
<reference evidence="20 21" key="1">
    <citation type="submission" date="2021-05" db="EMBL/GenBank/DDBJ databases">
        <title>The draft genome of Geobacter chapellei DSM 13688.</title>
        <authorList>
            <person name="Xu Z."/>
            <person name="Masuda Y."/>
            <person name="Itoh H."/>
            <person name="Senoo K."/>
        </authorList>
    </citation>
    <scope>NUCLEOTIDE SEQUENCE [LARGE SCALE GENOMIC DNA]</scope>
    <source>
        <strain evidence="20 21">DSM 13688</strain>
    </source>
</reference>
<evidence type="ECO:0000256" key="8">
    <source>
        <dbReference type="ARBA" id="ARBA00022763"/>
    </source>
</evidence>
<sequence length="927" mass="102491">MNKDTLYLIDGSSYIYRAYFAIRHLSSPSGHPTNAIYGFVQMLLKLLKDYSPHHVAMVFDAGKITFRTEMYSDYKANRATMPDDLSVQMGPIREVVRAFNIPTLELEGYEADDIIGKLAAKFAKNGGRVVVVTGDKDLMQIVTDKVTLLDTMKGKESGIAEVIERFGVPPERVTDILGLAGDASDNIPGVPGIGEKTATKLIQQFGSLDQLLERCGEVKGKVGEKLCAFQEQALLSRRLATINCDVPIEITLEDLAAREPDQETLNNFFKKYGFTSLIKELTGRSTLSTENYRTITTEAELDELVRELEQAGEFALDLETTSLEPRQAIIVGLSFSHTEHAACYIPVWHISGPLPPKRELCGCFTAIPAANGTTPLPLADPQGNNTGTVLQPGQLPCALVLKRLVPLLENPDLRKVGQNIKFDMQVLANCGIDLKGVSFDTMLASYLLNPARQGHGLEALSIEHLGHKMISYSDATGTGKEQKNFAQVEIEDASRYACEDADATWLLRQKFGPLLKEHGLEPLFQNLEIPLMSILGAMENHGVLLDVQLLDRLSAEFALRLAELENNVYALAGAPFNLNSPKQMGEVLFERMGLKTGKKNKGKTGWSTDNEVLTALAEEHEIARLILEYRGICKLKSTYSDSLPRLVSPITGRVHTSYNQTVTNTGRLSSSDPNLQNIPIRSNEGRLIRHAFIAPPGQVILSADYSQIELRVLAHLSGDQVFCHAFANDEDIHTRTAAEVFGLFPEMITPDMRRQAKTINFGIIYGQGSFSLAKQLGIARKTAEEFISTYKQRHAGAVDFLEACVRQAEQTGYVTTILNRRLPIPDISSSNGNVRAFAQRNAINYPIQGSAADIIKSAMIRVDGRIRKEGLASRLIMQVHDELVFEVPEEELLRMEVLVEEEMSQAVEMRVPLKVDISHGANWSEAH</sequence>
<dbReference type="EMBL" id="JAHDYS010000017">
    <property type="protein sequence ID" value="MBT1073150.1"/>
    <property type="molecule type" value="Genomic_DNA"/>
</dbReference>
<dbReference type="Pfam" id="PF02739">
    <property type="entry name" value="5_3_exonuc_N"/>
    <property type="match status" value="1"/>
</dbReference>
<evidence type="ECO:0000256" key="7">
    <source>
        <dbReference type="ARBA" id="ARBA00022722"/>
    </source>
</evidence>
<dbReference type="InterPro" id="IPR018320">
    <property type="entry name" value="DNA_polymerase_1"/>
</dbReference>
<dbReference type="GO" id="GO:0003887">
    <property type="term" value="F:DNA-directed DNA polymerase activity"/>
    <property type="evidence" value="ECO:0007669"/>
    <property type="project" value="UniProtKB-EC"/>
</dbReference>
<protein>
    <recommendedName>
        <fullName evidence="3 15">DNA polymerase I</fullName>
        <ecNumber evidence="2 15">2.7.7.7</ecNumber>
    </recommendedName>
</protein>
<dbReference type="InterPro" id="IPR020046">
    <property type="entry name" value="5-3_exonucl_a-hlix_arch_N"/>
</dbReference>
<evidence type="ECO:0000256" key="5">
    <source>
        <dbReference type="ARBA" id="ARBA00022695"/>
    </source>
</evidence>
<feature type="domain" description="3'-5' exonuclease" evidence="17">
    <location>
        <begin position="292"/>
        <end position="516"/>
    </location>
</feature>
<gene>
    <name evidence="16 20" type="primary">polA</name>
    <name evidence="20" type="ORF">KJB30_15255</name>
</gene>
<keyword evidence="5 16" id="KW-0548">Nucleotidyltransferase</keyword>
<dbReference type="SMART" id="SM00482">
    <property type="entry name" value="POLAc"/>
    <property type="match status" value="1"/>
</dbReference>
<dbReference type="SMART" id="SM00279">
    <property type="entry name" value="HhH2"/>
    <property type="match status" value="1"/>
</dbReference>
<evidence type="ECO:0000256" key="12">
    <source>
        <dbReference type="ARBA" id="ARBA00023125"/>
    </source>
</evidence>
<keyword evidence="6 16" id="KW-0235">DNA replication</keyword>
<dbReference type="Gene3D" id="3.40.50.1010">
    <property type="entry name" value="5'-nuclease"/>
    <property type="match status" value="1"/>
</dbReference>
<dbReference type="InterPro" id="IPR001098">
    <property type="entry name" value="DNA-dir_DNA_pol_A_palm_dom"/>
</dbReference>
<dbReference type="NCBIfam" id="NF004397">
    <property type="entry name" value="PRK05755.1"/>
    <property type="match status" value="1"/>
</dbReference>
<comment type="caution">
    <text evidence="20">The sequence shown here is derived from an EMBL/GenBank/DDBJ whole genome shotgun (WGS) entry which is preliminary data.</text>
</comment>
<evidence type="ECO:0000256" key="1">
    <source>
        <dbReference type="ARBA" id="ARBA00007705"/>
    </source>
</evidence>
<keyword evidence="7" id="KW-0540">Nuclease</keyword>
<dbReference type="Gene3D" id="1.20.1060.10">
    <property type="entry name" value="Taq DNA Polymerase, Chain T, domain 4"/>
    <property type="match status" value="1"/>
</dbReference>
<dbReference type="Gene3D" id="3.30.70.370">
    <property type="match status" value="1"/>
</dbReference>
<dbReference type="RefSeq" id="WP_214300893.1">
    <property type="nucleotide sequence ID" value="NZ_JAHDYS010000017.1"/>
</dbReference>
<keyword evidence="10 16" id="KW-0269">Exonuclease</keyword>
<dbReference type="PANTHER" id="PTHR10133">
    <property type="entry name" value="DNA POLYMERASE I"/>
    <property type="match status" value="1"/>
</dbReference>